<accession>A0A8D8W0B6</accession>
<reference evidence="1" key="1">
    <citation type="submission" date="2021-05" db="EMBL/GenBank/DDBJ databases">
        <authorList>
            <person name="Alioto T."/>
            <person name="Alioto T."/>
            <person name="Gomez Garrido J."/>
        </authorList>
    </citation>
    <scope>NUCLEOTIDE SEQUENCE</scope>
</reference>
<sequence length="129" mass="15047">MCGVCFAIHQLSAYPMDTKLYSLGLAYNIDYYIDCCLKCQVFSPELNVVDYDGRKSVKNLRQWNQPQQKNERRERQRRGCGRVQLYTWLEKPAKQEGGSLWVNKGGSLWVNECSTMYFVDLILHSIINI</sequence>
<protein>
    <submittedName>
        <fullName evidence="1">Uncharacterized protein</fullName>
    </submittedName>
</protein>
<evidence type="ECO:0000313" key="1">
    <source>
        <dbReference type="EMBL" id="CAG6641118.1"/>
    </source>
</evidence>
<dbReference type="EMBL" id="HBUF01115682">
    <property type="protein sequence ID" value="CAG6641118.1"/>
    <property type="molecule type" value="Transcribed_RNA"/>
</dbReference>
<proteinExistence type="predicted"/>
<organism evidence="1">
    <name type="scientific">Cacopsylla melanoneura</name>
    <dbReference type="NCBI Taxonomy" id="428564"/>
    <lineage>
        <taxon>Eukaryota</taxon>
        <taxon>Metazoa</taxon>
        <taxon>Ecdysozoa</taxon>
        <taxon>Arthropoda</taxon>
        <taxon>Hexapoda</taxon>
        <taxon>Insecta</taxon>
        <taxon>Pterygota</taxon>
        <taxon>Neoptera</taxon>
        <taxon>Paraneoptera</taxon>
        <taxon>Hemiptera</taxon>
        <taxon>Sternorrhyncha</taxon>
        <taxon>Psylloidea</taxon>
        <taxon>Psyllidae</taxon>
        <taxon>Psyllinae</taxon>
        <taxon>Cacopsylla</taxon>
    </lineage>
</organism>
<dbReference type="AlphaFoldDB" id="A0A8D8W0B6"/>
<name>A0A8D8W0B6_9HEMI</name>